<comment type="caution">
    <text evidence="1">The sequence shown here is derived from an EMBL/GenBank/DDBJ whole genome shotgun (WGS) entry which is preliminary data.</text>
</comment>
<name>A0A7Y9DRF6_9ACTN</name>
<gene>
    <name evidence="1" type="ORF">BJ968_004720</name>
</gene>
<dbReference type="EMBL" id="JACCBB010000002">
    <property type="protein sequence ID" value="NYD25111.1"/>
    <property type="molecule type" value="Genomic_DNA"/>
</dbReference>
<organism evidence="1 2">
    <name type="scientific">Kineococcus aurantiacus</name>
    <dbReference type="NCBI Taxonomy" id="37633"/>
    <lineage>
        <taxon>Bacteria</taxon>
        <taxon>Bacillati</taxon>
        <taxon>Actinomycetota</taxon>
        <taxon>Actinomycetes</taxon>
        <taxon>Kineosporiales</taxon>
        <taxon>Kineosporiaceae</taxon>
        <taxon>Kineococcus</taxon>
    </lineage>
</organism>
<evidence type="ECO:0000313" key="2">
    <source>
        <dbReference type="Proteomes" id="UP000521922"/>
    </source>
</evidence>
<dbReference type="AlphaFoldDB" id="A0A7Y9DRF6"/>
<accession>A0A7Y9DRF6</accession>
<sequence>MMRMLGRAVNVQAPSICAHFPQGRDEIVVESLRWSFHEFGTALLEAVTDAVTPREHWDAIVRVHLGRQLQLPESSL</sequence>
<protein>
    <recommendedName>
        <fullName evidence="3">TetR family transcriptional regulator</fullName>
    </recommendedName>
</protein>
<reference evidence="1 2" key="1">
    <citation type="submission" date="2020-07" db="EMBL/GenBank/DDBJ databases">
        <title>Sequencing the genomes of 1000 actinobacteria strains.</title>
        <authorList>
            <person name="Klenk H.-P."/>
        </authorList>
    </citation>
    <scope>NUCLEOTIDE SEQUENCE [LARGE SCALE GENOMIC DNA]</scope>
    <source>
        <strain evidence="1 2">DSM 7487</strain>
    </source>
</reference>
<proteinExistence type="predicted"/>
<dbReference type="Proteomes" id="UP000521922">
    <property type="component" value="Unassembled WGS sequence"/>
</dbReference>
<keyword evidence="2" id="KW-1185">Reference proteome</keyword>
<evidence type="ECO:0008006" key="3">
    <source>
        <dbReference type="Google" id="ProtNLM"/>
    </source>
</evidence>
<evidence type="ECO:0000313" key="1">
    <source>
        <dbReference type="EMBL" id="NYD25111.1"/>
    </source>
</evidence>
<dbReference type="RefSeq" id="WP_344478904.1">
    <property type="nucleotide sequence ID" value="NZ_BAAAGN010000024.1"/>
</dbReference>
<dbReference type="Gene3D" id="1.10.357.10">
    <property type="entry name" value="Tetracycline Repressor, domain 2"/>
    <property type="match status" value="1"/>
</dbReference>